<comment type="caution">
    <text evidence="2">The sequence shown here is derived from an EMBL/GenBank/DDBJ whole genome shotgun (WGS) entry which is preliminary data.</text>
</comment>
<dbReference type="PROSITE" id="PS51257">
    <property type="entry name" value="PROKAR_LIPOPROTEIN"/>
    <property type="match status" value="1"/>
</dbReference>
<sequence>MKKVLLLAVAVAAMATSCTSVNKTMREPNTHVELVKSDFIYSGQVTAEATTTKILGIDFERIFKAEGGSTQGGGPISIASVPVIGNMIADRTANYALYNLMVANPGYDVVFYPQYETKVVKPFLGIGLLTKITKVKTTARLAKLNGDTTLETAKAKK</sequence>
<name>A0ABV1RZG2_9BACT</name>
<dbReference type="EMBL" id="JBEOKT010000024">
    <property type="protein sequence ID" value="MER2999432.1"/>
    <property type="molecule type" value="Genomic_DNA"/>
</dbReference>
<keyword evidence="1" id="KW-0732">Signal</keyword>
<keyword evidence="3" id="KW-1185">Reference proteome</keyword>
<evidence type="ECO:0008006" key="4">
    <source>
        <dbReference type="Google" id="ProtNLM"/>
    </source>
</evidence>
<dbReference type="RefSeq" id="WP_350414226.1">
    <property type="nucleotide sequence ID" value="NZ_JBEOKT010000024.1"/>
</dbReference>
<proteinExistence type="predicted"/>
<feature type="chain" id="PRO_5047104254" description="Lipoprotein" evidence="1">
    <location>
        <begin position="23"/>
        <end position="157"/>
    </location>
</feature>
<gene>
    <name evidence="2" type="ORF">ABS362_17915</name>
</gene>
<organism evidence="2 3">
    <name type="scientific">Pontibacter populi</name>
    <dbReference type="NCBI Taxonomy" id="890055"/>
    <lineage>
        <taxon>Bacteria</taxon>
        <taxon>Pseudomonadati</taxon>
        <taxon>Bacteroidota</taxon>
        <taxon>Cytophagia</taxon>
        <taxon>Cytophagales</taxon>
        <taxon>Hymenobacteraceae</taxon>
        <taxon>Pontibacter</taxon>
    </lineage>
</organism>
<dbReference type="Proteomes" id="UP001476807">
    <property type="component" value="Unassembled WGS sequence"/>
</dbReference>
<reference evidence="2 3" key="1">
    <citation type="submission" date="2024-06" db="EMBL/GenBank/DDBJ databases">
        <title>Pontibacter populi HYL7-15.</title>
        <authorList>
            <person name="Kim M.K."/>
        </authorList>
    </citation>
    <scope>NUCLEOTIDE SEQUENCE [LARGE SCALE GENOMIC DNA]</scope>
    <source>
        <strain evidence="2 3">HYL7-15</strain>
    </source>
</reference>
<protein>
    <recommendedName>
        <fullName evidence="4">Lipoprotein</fullName>
    </recommendedName>
</protein>
<evidence type="ECO:0000313" key="3">
    <source>
        <dbReference type="Proteomes" id="UP001476807"/>
    </source>
</evidence>
<evidence type="ECO:0000256" key="1">
    <source>
        <dbReference type="SAM" id="SignalP"/>
    </source>
</evidence>
<accession>A0ABV1RZG2</accession>
<feature type="signal peptide" evidence="1">
    <location>
        <begin position="1"/>
        <end position="22"/>
    </location>
</feature>
<evidence type="ECO:0000313" key="2">
    <source>
        <dbReference type="EMBL" id="MER2999432.1"/>
    </source>
</evidence>